<dbReference type="Gene3D" id="2.40.30.10">
    <property type="entry name" value="Translation factors"/>
    <property type="match status" value="1"/>
</dbReference>
<organism evidence="10 11">
    <name type="scientific">Proteobacteria bacterium 228</name>
    <dbReference type="NCBI Taxonomy" id="2083153"/>
    <lineage>
        <taxon>Bacteria</taxon>
        <taxon>Pseudomonadati</taxon>
        <taxon>Pseudomonadota</taxon>
    </lineage>
</organism>
<dbReference type="PRINTS" id="PR00409">
    <property type="entry name" value="PHDIOXRDTASE"/>
</dbReference>
<dbReference type="Gene3D" id="3.40.50.80">
    <property type="entry name" value="Nucleotide-binding domain of ferredoxin-NADP reductase (FNR) module"/>
    <property type="match status" value="1"/>
</dbReference>
<keyword evidence="4" id="KW-0560">Oxidoreductase</keyword>
<evidence type="ECO:0000313" key="11">
    <source>
        <dbReference type="Proteomes" id="UP000238196"/>
    </source>
</evidence>
<gene>
    <name evidence="10" type="ORF">C4K68_01240</name>
</gene>
<dbReference type="InterPro" id="IPR017938">
    <property type="entry name" value="Riboflavin_synthase-like_b-brl"/>
</dbReference>
<evidence type="ECO:0000313" key="10">
    <source>
        <dbReference type="EMBL" id="PPC79240.1"/>
    </source>
</evidence>
<evidence type="ECO:0000256" key="3">
    <source>
        <dbReference type="ARBA" id="ARBA00022723"/>
    </source>
</evidence>
<dbReference type="PROSITE" id="PS51384">
    <property type="entry name" value="FAD_FR"/>
    <property type="match status" value="1"/>
</dbReference>
<evidence type="ECO:0000259" key="9">
    <source>
        <dbReference type="PROSITE" id="PS51384"/>
    </source>
</evidence>
<dbReference type="PROSITE" id="PS51085">
    <property type="entry name" value="2FE2S_FER_2"/>
    <property type="match status" value="1"/>
</dbReference>
<sequence>MLKIKVNRKSKEAEGITSFELVSPAGDELPAFTAGAHIDVHIKPGLIRQYSLCNPPGETHRYVIAVLNEPTSRGGSKAMHDSIEEGDLITVGLPRNLFELDSGADHYLLFAGGIGITPMLAMAHYLYAQGKSFALHYCGRTAARLAFVQQLSHSPFADAVHFHLDDGPTSQRLDLSHLLGTQSPSQQLYICGPTGFMDFVLAEARGHGWHEDALHREYFSAPVTTTAQDPAFEVELRQSQRVIVIPAERTVLEMLLEAGVDVASSCEQGICGSCLIPVLEGQPDHRDQFLTAQERQANNCFTPCCSRSFSPRLVLDL</sequence>
<dbReference type="InterPro" id="IPR050415">
    <property type="entry name" value="MRET"/>
</dbReference>
<dbReference type="SUPFAM" id="SSF52343">
    <property type="entry name" value="Ferredoxin reductase-like, C-terminal NADP-linked domain"/>
    <property type="match status" value="1"/>
</dbReference>
<feature type="domain" description="FAD-binding FR-type" evidence="9">
    <location>
        <begin position="1"/>
        <end position="101"/>
    </location>
</feature>
<keyword evidence="6" id="KW-0411">Iron-sulfur</keyword>
<keyword evidence="1" id="KW-0285">Flavoprotein</keyword>
<dbReference type="Pfam" id="PF00111">
    <property type="entry name" value="Fer2"/>
    <property type="match status" value="1"/>
</dbReference>
<dbReference type="Proteomes" id="UP000238196">
    <property type="component" value="Unassembled WGS sequence"/>
</dbReference>
<keyword evidence="5" id="KW-0408">Iron</keyword>
<evidence type="ECO:0000256" key="4">
    <source>
        <dbReference type="ARBA" id="ARBA00023002"/>
    </source>
</evidence>
<feature type="domain" description="2Fe-2S ferredoxin-type" evidence="8">
    <location>
        <begin position="232"/>
        <end position="317"/>
    </location>
</feature>
<dbReference type="GO" id="GO:0046872">
    <property type="term" value="F:metal ion binding"/>
    <property type="evidence" value="ECO:0007669"/>
    <property type="project" value="UniProtKB-KW"/>
</dbReference>
<dbReference type="EMBL" id="PRLP01000004">
    <property type="protein sequence ID" value="PPC79240.1"/>
    <property type="molecule type" value="Genomic_DNA"/>
</dbReference>
<dbReference type="Gene3D" id="3.10.20.30">
    <property type="match status" value="1"/>
</dbReference>
<keyword evidence="7" id="KW-1133">Transmembrane helix</keyword>
<evidence type="ECO:0000256" key="1">
    <source>
        <dbReference type="ARBA" id="ARBA00022630"/>
    </source>
</evidence>
<evidence type="ECO:0000256" key="5">
    <source>
        <dbReference type="ARBA" id="ARBA00023004"/>
    </source>
</evidence>
<dbReference type="PANTHER" id="PTHR47354">
    <property type="entry name" value="NADH OXIDOREDUCTASE HCR"/>
    <property type="match status" value="1"/>
</dbReference>
<dbReference type="PROSITE" id="PS00197">
    <property type="entry name" value="2FE2S_FER_1"/>
    <property type="match status" value="1"/>
</dbReference>
<evidence type="ECO:0000256" key="6">
    <source>
        <dbReference type="ARBA" id="ARBA00023014"/>
    </source>
</evidence>
<dbReference type="CDD" id="cd00207">
    <property type="entry name" value="fer2"/>
    <property type="match status" value="1"/>
</dbReference>
<dbReference type="OrthoDB" id="370747at2"/>
<dbReference type="InterPro" id="IPR017927">
    <property type="entry name" value="FAD-bd_FR_type"/>
</dbReference>
<reference evidence="10 11" key="1">
    <citation type="submission" date="2018-02" db="EMBL/GenBank/DDBJ databases">
        <title>novel marine gammaproteobacteria from coastal saline agro ecosystem.</title>
        <authorList>
            <person name="Krishnan R."/>
            <person name="Ramesh Kumar N."/>
        </authorList>
    </citation>
    <scope>NUCLEOTIDE SEQUENCE [LARGE SCALE GENOMIC DNA]</scope>
    <source>
        <strain evidence="10 11">228</strain>
    </source>
</reference>
<accession>A0A2S5KWU1</accession>
<dbReference type="InterPro" id="IPR006058">
    <property type="entry name" value="2Fe2S_fd_BS"/>
</dbReference>
<proteinExistence type="predicted"/>
<keyword evidence="7" id="KW-0812">Transmembrane</keyword>
<evidence type="ECO:0000259" key="8">
    <source>
        <dbReference type="PROSITE" id="PS51085"/>
    </source>
</evidence>
<evidence type="ECO:0000256" key="2">
    <source>
        <dbReference type="ARBA" id="ARBA00022714"/>
    </source>
</evidence>
<keyword evidence="2" id="KW-0001">2Fe-2S</keyword>
<keyword evidence="7" id="KW-0472">Membrane</keyword>
<dbReference type="GO" id="GO:0051537">
    <property type="term" value="F:2 iron, 2 sulfur cluster binding"/>
    <property type="evidence" value="ECO:0007669"/>
    <property type="project" value="UniProtKB-KW"/>
</dbReference>
<dbReference type="InterPro" id="IPR039261">
    <property type="entry name" value="FNR_nucleotide-bd"/>
</dbReference>
<dbReference type="AlphaFoldDB" id="A0A2S5KWU1"/>
<dbReference type="CDD" id="cd06185">
    <property type="entry name" value="PDR_like"/>
    <property type="match status" value="1"/>
</dbReference>
<dbReference type="GO" id="GO:0016491">
    <property type="term" value="F:oxidoreductase activity"/>
    <property type="evidence" value="ECO:0007669"/>
    <property type="project" value="UniProtKB-KW"/>
</dbReference>
<name>A0A2S5KWU1_9PROT</name>
<dbReference type="InterPro" id="IPR012675">
    <property type="entry name" value="Beta-grasp_dom_sf"/>
</dbReference>
<dbReference type="PANTHER" id="PTHR47354:SF1">
    <property type="entry name" value="CARNITINE MONOOXYGENASE REDUCTASE SUBUNIT"/>
    <property type="match status" value="1"/>
</dbReference>
<dbReference type="SUPFAM" id="SSF63380">
    <property type="entry name" value="Riboflavin synthase domain-like"/>
    <property type="match status" value="1"/>
</dbReference>
<comment type="caution">
    <text evidence="10">The sequence shown here is derived from an EMBL/GenBank/DDBJ whole genome shotgun (WGS) entry which is preliminary data.</text>
</comment>
<evidence type="ECO:0000256" key="7">
    <source>
        <dbReference type="SAM" id="Phobius"/>
    </source>
</evidence>
<protein>
    <submittedName>
        <fullName evidence="10">Oxidoreductase</fullName>
    </submittedName>
</protein>
<keyword evidence="3" id="KW-0479">Metal-binding</keyword>
<feature type="transmembrane region" description="Helical" evidence="7">
    <location>
        <begin position="107"/>
        <end position="127"/>
    </location>
</feature>
<dbReference type="SUPFAM" id="SSF54292">
    <property type="entry name" value="2Fe-2S ferredoxin-like"/>
    <property type="match status" value="1"/>
</dbReference>
<dbReference type="InterPro" id="IPR001041">
    <property type="entry name" value="2Fe-2S_ferredoxin-type"/>
</dbReference>
<dbReference type="InterPro" id="IPR036010">
    <property type="entry name" value="2Fe-2S_ferredoxin-like_sf"/>
</dbReference>